<keyword evidence="3" id="KW-1185">Reference proteome</keyword>
<proteinExistence type="predicted"/>
<keyword evidence="1" id="KW-0472">Membrane</keyword>
<dbReference type="EnsemblPlants" id="AET6Gv20840100.3">
    <property type="protein sequence ID" value="AET6Gv20840100.3"/>
    <property type="gene ID" value="AET6Gv20840100"/>
</dbReference>
<sequence>LQQLPDQLREIVSHFCTSRSKSTNPPLSSSSVALPLKLPPNSPQMGWCSPSTPRQLLSTVALFAFGAGLLTYGAHLSYVHIEPQRERTLARDQFVRDYLRRKHDK</sequence>
<feature type="transmembrane region" description="Helical" evidence="1">
    <location>
        <begin position="60"/>
        <end position="81"/>
    </location>
</feature>
<reference evidence="2" key="4">
    <citation type="submission" date="2019-03" db="UniProtKB">
        <authorList>
            <consortium name="EnsemblPlants"/>
        </authorList>
    </citation>
    <scope>IDENTIFICATION</scope>
</reference>
<reference evidence="3" key="1">
    <citation type="journal article" date="2014" name="Science">
        <title>Ancient hybridizations among the ancestral genomes of bread wheat.</title>
        <authorList>
            <consortium name="International Wheat Genome Sequencing Consortium,"/>
            <person name="Marcussen T."/>
            <person name="Sandve S.R."/>
            <person name="Heier L."/>
            <person name="Spannagl M."/>
            <person name="Pfeifer M."/>
            <person name="Jakobsen K.S."/>
            <person name="Wulff B.B."/>
            <person name="Steuernagel B."/>
            <person name="Mayer K.F."/>
            <person name="Olsen O.A."/>
        </authorList>
    </citation>
    <scope>NUCLEOTIDE SEQUENCE [LARGE SCALE GENOMIC DNA]</scope>
    <source>
        <strain evidence="3">cv. AL8/78</strain>
    </source>
</reference>
<dbReference type="Gramene" id="AET6Gv20840100.3">
    <property type="protein sequence ID" value="AET6Gv20840100.3"/>
    <property type="gene ID" value="AET6Gv20840100"/>
</dbReference>
<keyword evidence="1" id="KW-1133">Transmembrane helix</keyword>
<protein>
    <submittedName>
        <fullName evidence="2">Uncharacterized protein</fullName>
    </submittedName>
</protein>
<evidence type="ECO:0000313" key="3">
    <source>
        <dbReference type="Proteomes" id="UP000015105"/>
    </source>
</evidence>
<organism evidence="2 3">
    <name type="scientific">Aegilops tauschii subsp. strangulata</name>
    <name type="common">Goatgrass</name>
    <dbReference type="NCBI Taxonomy" id="200361"/>
    <lineage>
        <taxon>Eukaryota</taxon>
        <taxon>Viridiplantae</taxon>
        <taxon>Streptophyta</taxon>
        <taxon>Embryophyta</taxon>
        <taxon>Tracheophyta</taxon>
        <taxon>Spermatophyta</taxon>
        <taxon>Magnoliopsida</taxon>
        <taxon>Liliopsida</taxon>
        <taxon>Poales</taxon>
        <taxon>Poaceae</taxon>
        <taxon>BOP clade</taxon>
        <taxon>Pooideae</taxon>
        <taxon>Triticodae</taxon>
        <taxon>Triticeae</taxon>
        <taxon>Triticinae</taxon>
        <taxon>Aegilops</taxon>
    </lineage>
</organism>
<evidence type="ECO:0000313" key="2">
    <source>
        <dbReference type="EnsemblPlants" id="AET6Gv20840100.3"/>
    </source>
</evidence>
<reference evidence="2" key="3">
    <citation type="journal article" date="2017" name="Nature">
        <title>Genome sequence of the progenitor of the wheat D genome Aegilops tauschii.</title>
        <authorList>
            <person name="Luo M.C."/>
            <person name="Gu Y.Q."/>
            <person name="Puiu D."/>
            <person name="Wang H."/>
            <person name="Twardziok S.O."/>
            <person name="Deal K.R."/>
            <person name="Huo N."/>
            <person name="Zhu T."/>
            <person name="Wang L."/>
            <person name="Wang Y."/>
            <person name="McGuire P.E."/>
            <person name="Liu S."/>
            <person name="Long H."/>
            <person name="Ramasamy R.K."/>
            <person name="Rodriguez J.C."/>
            <person name="Van S.L."/>
            <person name="Yuan L."/>
            <person name="Wang Z."/>
            <person name="Xia Z."/>
            <person name="Xiao L."/>
            <person name="Anderson O.D."/>
            <person name="Ouyang S."/>
            <person name="Liang Y."/>
            <person name="Zimin A.V."/>
            <person name="Pertea G."/>
            <person name="Qi P."/>
            <person name="Bennetzen J.L."/>
            <person name="Dai X."/>
            <person name="Dawson M.W."/>
            <person name="Muller H.G."/>
            <person name="Kugler K."/>
            <person name="Rivarola-Duarte L."/>
            <person name="Spannagl M."/>
            <person name="Mayer K.F.X."/>
            <person name="Lu F.H."/>
            <person name="Bevan M.W."/>
            <person name="Leroy P."/>
            <person name="Li P."/>
            <person name="You F.M."/>
            <person name="Sun Q."/>
            <person name="Liu Z."/>
            <person name="Lyons E."/>
            <person name="Wicker T."/>
            <person name="Salzberg S.L."/>
            <person name="Devos K.M."/>
            <person name="Dvorak J."/>
        </authorList>
    </citation>
    <scope>NUCLEOTIDE SEQUENCE [LARGE SCALE GENOMIC DNA]</scope>
    <source>
        <strain evidence="2">cv. AL8/78</strain>
    </source>
</reference>
<name>A0A453PT60_AEGTS</name>
<dbReference type="AlphaFoldDB" id="A0A453PT60"/>
<keyword evidence="1" id="KW-0812">Transmembrane</keyword>
<dbReference type="Proteomes" id="UP000015105">
    <property type="component" value="Chromosome 6D"/>
</dbReference>
<reference evidence="3" key="2">
    <citation type="journal article" date="2017" name="Nat. Plants">
        <title>The Aegilops tauschii genome reveals multiple impacts of transposons.</title>
        <authorList>
            <person name="Zhao G."/>
            <person name="Zou C."/>
            <person name="Li K."/>
            <person name="Wang K."/>
            <person name="Li T."/>
            <person name="Gao L."/>
            <person name="Zhang X."/>
            <person name="Wang H."/>
            <person name="Yang Z."/>
            <person name="Liu X."/>
            <person name="Jiang W."/>
            <person name="Mao L."/>
            <person name="Kong X."/>
            <person name="Jiao Y."/>
            <person name="Jia J."/>
        </authorList>
    </citation>
    <scope>NUCLEOTIDE SEQUENCE [LARGE SCALE GENOMIC DNA]</scope>
    <source>
        <strain evidence="3">cv. AL8/78</strain>
    </source>
</reference>
<accession>A0A453PT60</accession>
<evidence type="ECO:0000256" key="1">
    <source>
        <dbReference type="SAM" id="Phobius"/>
    </source>
</evidence>
<reference evidence="2" key="5">
    <citation type="journal article" date="2021" name="G3 (Bethesda)">
        <title>Aegilops tauschii genome assembly Aet v5.0 features greater sequence contiguity and improved annotation.</title>
        <authorList>
            <person name="Wang L."/>
            <person name="Zhu T."/>
            <person name="Rodriguez J.C."/>
            <person name="Deal K.R."/>
            <person name="Dubcovsky J."/>
            <person name="McGuire P.E."/>
            <person name="Lux T."/>
            <person name="Spannagl M."/>
            <person name="Mayer K.F.X."/>
            <person name="Baldrich P."/>
            <person name="Meyers B.C."/>
            <person name="Huo N."/>
            <person name="Gu Y.Q."/>
            <person name="Zhou H."/>
            <person name="Devos K.M."/>
            <person name="Bennetzen J.L."/>
            <person name="Unver T."/>
            <person name="Budak H."/>
            <person name="Gulick P.J."/>
            <person name="Galiba G."/>
            <person name="Kalapos B."/>
            <person name="Nelson D.R."/>
            <person name="Li P."/>
            <person name="You F.M."/>
            <person name="Luo M.C."/>
            <person name="Dvorak J."/>
        </authorList>
    </citation>
    <scope>NUCLEOTIDE SEQUENCE [LARGE SCALE GENOMIC DNA]</scope>
    <source>
        <strain evidence="2">cv. AL8/78</strain>
    </source>
</reference>